<evidence type="ECO:0000259" key="3">
    <source>
        <dbReference type="PROSITE" id="PS50011"/>
    </source>
</evidence>
<reference evidence="4 5" key="1">
    <citation type="journal article" date="2013" name="Proc. Natl. Acad. Sci. U.S.A.">
        <title>The king cobra genome reveals dynamic gene evolution and adaptation in the snake venom system.</title>
        <authorList>
            <person name="Vonk F.J."/>
            <person name="Casewell N.R."/>
            <person name="Henkel C.V."/>
            <person name="Heimberg A.M."/>
            <person name="Jansen H.J."/>
            <person name="McCleary R.J."/>
            <person name="Kerkkamp H.M."/>
            <person name="Vos R.A."/>
            <person name="Guerreiro I."/>
            <person name="Calvete J.J."/>
            <person name="Wuster W."/>
            <person name="Woods A.E."/>
            <person name="Logan J.M."/>
            <person name="Harrison R.A."/>
            <person name="Castoe T.A."/>
            <person name="de Koning A.P."/>
            <person name="Pollock D.D."/>
            <person name="Yandell M."/>
            <person name="Calderon D."/>
            <person name="Renjifo C."/>
            <person name="Currier R.B."/>
            <person name="Salgado D."/>
            <person name="Pla D."/>
            <person name="Sanz L."/>
            <person name="Hyder A.S."/>
            <person name="Ribeiro J.M."/>
            <person name="Arntzen J.W."/>
            <person name="van den Thillart G.E."/>
            <person name="Boetzer M."/>
            <person name="Pirovano W."/>
            <person name="Dirks R.P."/>
            <person name="Spaink H.P."/>
            <person name="Duboule D."/>
            <person name="McGlinn E."/>
            <person name="Kini R.M."/>
            <person name="Richardson M.K."/>
        </authorList>
    </citation>
    <scope>NUCLEOTIDE SEQUENCE</scope>
    <source>
        <tissue evidence="4">Blood</tissue>
    </source>
</reference>
<evidence type="ECO:0000313" key="5">
    <source>
        <dbReference type="Proteomes" id="UP000018936"/>
    </source>
</evidence>
<dbReference type="GO" id="GO:0035556">
    <property type="term" value="P:intracellular signal transduction"/>
    <property type="evidence" value="ECO:0007669"/>
    <property type="project" value="TreeGrafter"/>
</dbReference>
<keyword evidence="1" id="KW-0547">Nucleotide-binding</keyword>
<sequence>ANATYYVGENGAPSNPQHGGDGLEHAKAWETALRQALMPVILQGVPAAQGQPPHRQASLRISVSNSQIQENVDIATVYQIFPDEVLGSGQFGVVYGGKHRKTGRDVAVKVIDKLRFPTKQESQLRNEVAILQSLRHPGIVNLECMFETPEKVFVVMEKLHGDMLEMILSSEKGRLPERLTKFLITQLCDFGFARIIGEKSFRRSVVGTPAYLAPEVLLNQGYNRSLDMWSVGVIMYVSLSGTFPFNEDEDINDQIQNADFMYPHNPWRQISVGAIDLINNLLQVKMRKRYSVDKSLSHTWLQDYQTWLDLRELESRMGERYITHESDDARWEHFAAEHSLQYPEHLRVRRLQEEEEEEEEAVAGEQEQEMEMQGLAERVSVL</sequence>
<feature type="binding site" evidence="1">
    <location>
        <position position="109"/>
    </location>
    <ligand>
        <name>ATP</name>
        <dbReference type="ChEBI" id="CHEBI:30616"/>
    </ligand>
</feature>
<keyword evidence="4" id="KW-0418">Kinase</keyword>
<evidence type="ECO:0000256" key="2">
    <source>
        <dbReference type="SAM" id="MobiDB-lite"/>
    </source>
</evidence>
<feature type="non-terminal residue" evidence="4">
    <location>
        <position position="1"/>
    </location>
</feature>
<keyword evidence="5" id="KW-1185">Reference proteome</keyword>
<dbReference type="GO" id="GO:0005829">
    <property type="term" value="C:cytosol"/>
    <property type="evidence" value="ECO:0007669"/>
    <property type="project" value="TreeGrafter"/>
</dbReference>
<dbReference type="GO" id="GO:0005524">
    <property type="term" value="F:ATP binding"/>
    <property type="evidence" value="ECO:0007669"/>
    <property type="project" value="UniProtKB-UniRule"/>
</dbReference>
<dbReference type="Gene3D" id="2.30.29.30">
    <property type="entry name" value="Pleckstrin-homology domain (PH domain)/Phosphotyrosine-binding domain (PTB)"/>
    <property type="match status" value="1"/>
</dbReference>
<feature type="compositionally biased region" description="Low complexity" evidence="2">
    <location>
        <begin position="371"/>
        <end position="382"/>
    </location>
</feature>
<evidence type="ECO:0000256" key="1">
    <source>
        <dbReference type="PROSITE-ProRule" id="PRU10141"/>
    </source>
</evidence>
<evidence type="ECO:0000313" key="4">
    <source>
        <dbReference type="EMBL" id="ETE59156.1"/>
    </source>
</evidence>
<dbReference type="EMBL" id="AZIM01005829">
    <property type="protein sequence ID" value="ETE59156.1"/>
    <property type="molecule type" value="Genomic_DNA"/>
</dbReference>
<feature type="region of interest" description="Disordered" evidence="2">
    <location>
        <begin position="1"/>
        <end position="22"/>
    </location>
</feature>
<dbReference type="PROSITE" id="PS00107">
    <property type="entry name" value="PROTEIN_KINASE_ATP"/>
    <property type="match status" value="1"/>
</dbReference>
<dbReference type="InterPro" id="IPR011993">
    <property type="entry name" value="PH-like_dom_sf"/>
</dbReference>
<dbReference type="InterPro" id="IPR017441">
    <property type="entry name" value="Protein_kinase_ATP_BS"/>
</dbReference>
<dbReference type="InterPro" id="IPR011009">
    <property type="entry name" value="Kinase-like_dom_sf"/>
</dbReference>
<dbReference type="SUPFAM" id="SSF56112">
    <property type="entry name" value="Protein kinase-like (PK-like)"/>
    <property type="match status" value="1"/>
</dbReference>
<dbReference type="GO" id="GO:0008270">
    <property type="term" value="F:zinc ion binding"/>
    <property type="evidence" value="ECO:0007669"/>
    <property type="project" value="UniProtKB-KW"/>
</dbReference>
<feature type="region of interest" description="Disordered" evidence="2">
    <location>
        <begin position="352"/>
        <end position="382"/>
    </location>
</feature>
<name>V8NB39_OPHHA</name>
<organism evidence="4 5">
    <name type="scientific">Ophiophagus hannah</name>
    <name type="common">King cobra</name>
    <name type="synonym">Naja hannah</name>
    <dbReference type="NCBI Taxonomy" id="8665"/>
    <lineage>
        <taxon>Eukaryota</taxon>
        <taxon>Metazoa</taxon>
        <taxon>Chordata</taxon>
        <taxon>Craniata</taxon>
        <taxon>Vertebrata</taxon>
        <taxon>Euteleostomi</taxon>
        <taxon>Lepidosauria</taxon>
        <taxon>Squamata</taxon>
        <taxon>Bifurcata</taxon>
        <taxon>Unidentata</taxon>
        <taxon>Episquamata</taxon>
        <taxon>Toxicofera</taxon>
        <taxon>Serpentes</taxon>
        <taxon>Colubroidea</taxon>
        <taxon>Elapidae</taxon>
        <taxon>Elapinae</taxon>
        <taxon>Ophiophagus</taxon>
    </lineage>
</organism>
<dbReference type="InterPro" id="IPR001245">
    <property type="entry name" value="Ser-Thr/Tyr_kinase_cat_dom"/>
</dbReference>
<dbReference type="FunFam" id="3.30.200.20:FF:000137">
    <property type="entry name" value="Serine/threonine-protein kinase"/>
    <property type="match status" value="1"/>
</dbReference>
<dbReference type="AlphaFoldDB" id="V8NB39"/>
<feature type="domain" description="Protein kinase" evidence="3">
    <location>
        <begin position="80"/>
        <end position="301"/>
    </location>
</feature>
<dbReference type="GO" id="GO:0007200">
    <property type="term" value="P:phospholipase C-activating G protein-coupled receptor signaling pathway"/>
    <property type="evidence" value="ECO:0007669"/>
    <property type="project" value="TreeGrafter"/>
</dbReference>
<keyword evidence="4" id="KW-0808">Transferase</keyword>
<proteinExistence type="predicted"/>
<dbReference type="OrthoDB" id="74314at2759"/>
<dbReference type="Gene3D" id="1.10.510.10">
    <property type="entry name" value="Transferase(Phosphotransferase) domain 1"/>
    <property type="match status" value="1"/>
</dbReference>
<keyword evidence="1" id="KW-0067">ATP-binding</keyword>
<dbReference type="InterPro" id="IPR000719">
    <property type="entry name" value="Prot_kinase_dom"/>
</dbReference>
<dbReference type="Proteomes" id="UP000018936">
    <property type="component" value="Unassembled WGS sequence"/>
</dbReference>
<comment type="caution">
    <text evidence="4">The sequence shown here is derived from an EMBL/GenBank/DDBJ whole genome shotgun (WGS) entry which is preliminary data.</text>
</comment>
<dbReference type="Pfam" id="PF07714">
    <property type="entry name" value="PK_Tyr_Ser-Thr"/>
    <property type="match status" value="1"/>
</dbReference>
<dbReference type="PROSITE" id="PS50011">
    <property type="entry name" value="PROTEIN_KINASE_DOM"/>
    <property type="match status" value="1"/>
</dbReference>
<dbReference type="Gene3D" id="3.30.200.20">
    <property type="entry name" value="Phosphorylase Kinase, domain 1"/>
    <property type="match status" value="1"/>
</dbReference>
<accession>V8NB39</accession>
<dbReference type="Pfam" id="PF00069">
    <property type="entry name" value="Pkinase"/>
    <property type="match status" value="1"/>
</dbReference>
<gene>
    <name evidence="4" type="primary">PRKD2</name>
    <name evidence="4" type="ORF">L345_15114</name>
</gene>
<dbReference type="GO" id="GO:0004697">
    <property type="term" value="F:diacylglycerol-dependent serine/threonine kinase activity"/>
    <property type="evidence" value="ECO:0007669"/>
    <property type="project" value="UniProtKB-EC"/>
</dbReference>
<feature type="compositionally biased region" description="Acidic residues" evidence="2">
    <location>
        <begin position="353"/>
        <end position="370"/>
    </location>
</feature>
<protein>
    <submittedName>
        <fullName evidence="4">Serine/threonine-protein kinase D2</fullName>
    </submittedName>
</protein>
<dbReference type="PANTHER" id="PTHR22968">
    <property type="entry name" value="PROTEIN KINASE C, MU"/>
    <property type="match status" value="1"/>
</dbReference>
<dbReference type="PANTHER" id="PTHR22968:SF12">
    <property type="entry name" value="SERINE_THREONINE-PROTEIN KINASE D2"/>
    <property type="match status" value="1"/>
</dbReference>